<accession>A0A0W1RCG2</accession>
<evidence type="ECO:0000256" key="1">
    <source>
        <dbReference type="SAM" id="Phobius"/>
    </source>
</evidence>
<organism evidence="2 3">
    <name type="scientific">Haloprofundus marisrubri</name>
    <dbReference type="NCBI Taxonomy" id="1514971"/>
    <lineage>
        <taxon>Archaea</taxon>
        <taxon>Methanobacteriati</taxon>
        <taxon>Methanobacteriota</taxon>
        <taxon>Stenosarchaea group</taxon>
        <taxon>Halobacteria</taxon>
        <taxon>Halobacteriales</taxon>
        <taxon>Haloferacaceae</taxon>
        <taxon>Haloprofundus</taxon>
    </lineage>
</organism>
<dbReference type="AlphaFoldDB" id="A0A0W1RCG2"/>
<dbReference type="Proteomes" id="UP000054387">
    <property type="component" value="Unassembled WGS sequence"/>
</dbReference>
<dbReference type="RefSeq" id="WP_058580409.1">
    <property type="nucleotide sequence ID" value="NZ_LOPU01000013.1"/>
</dbReference>
<gene>
    <name evidence="2" type="ORF">AUR64_05280</name>
</gene>
<keyword evidence="3" id="KW-1185">Reference proteome</keyword>
<evidence type="ECO:0000313" key="3">
    <source>
        <dbReference type="Proteomes" id="UP000054387"/>
    </source>
</evidence>
<keyword evidence="1" id="KW-0472">Membrane</keyword>
<feature type="transmembrane region" description="Helical" evidence="1">
    <location>
        <begin position="64"/>
        <end position="81"/>
    </location>
</feature>
<proteinExistence type="predicted"/>
<name>A0A0W1RCG2_9EURY</name>
<evidence type="ECO:0000313" key="2">
    <source>
        <dbReference type="EMBL" id="KTG11124.1"/>
    </source>
</evidence>
<protein>
    <submittedName>
        <fullName evidence="2">Uncharacterized protein</fullName>
    </submittedName>
</protein>
<dbReference type="EMBL" id="LOPU01000013">
    <property type="protein sequence ID" value="KTG11124.1"/>
    <property type="molecule type" value="Genomic_DNA"/>
</dbReference>
<keyword evidence="1" id="KW-1133">Transmembrane helix</keyword>
<keyword evidence="1" id="KW-0812">Transmembrane</keyword>
<feature type="transmembrane region" description="Helical" evidence="1">
    <location>
        <begin position="21"/>
        <end position="52"/>
    </location>
</feature>
<comment type="caution">
    <text evidence="2">The sequence shown here is derived from an EMBL/GenBank/DDBJ whole genome shotgun (WGS) entry which is preliminary data.</text>
</comment>
<reference evidence="2 3" key="1">
    <citation type="submission" date="2015-12" db="EMBL/GenBank/DDBJ databases">
        <title>Haloprofundus marisrubri gen. nov., sp. nov., an extremely halophilic archaeon isolated from the Discovery deep brine-seawater interface in the Red Sea.</title>
        <authorList>
            <person name="Zhang G."/>
            <person name="Stingl U."/>
            <person name="Rashid M."/>
        </authorList>
    </citation>
    <scope>NUCLEOTIDE SEQUENCE [LARGE SCALE GENOMIC DNA]</scope>
    <source>
        <strain evidence="2 3">SB9</strain>
    </source>
</reference>
<sequence>MALPSPPTALQRTSQHLQRHSYNLGLSVVFAALGVAIALPTVTGAATGIFWLLGELSLAGWARFWYLMAGLAVMMFLFSMVRKLLIALWAVTVGRHWWEA</sequence>